<keyword evidence="3" id="KW-1185">Reference proteome</keyword>
<proteinExistence type="predicted"/>
<dbReference type="Proteomes" id="UP000001695">
    <property type="component" value="Chromosome"/>
</dbReference>
<dbReference type="RefSeq" id="WP_012383076.1">
    <property type="nucleotide sequence ID" value="NC_010581.1"/>
</dbReference>
<feature type="compositionally biased region" description="Acidic residues" evidence="1">
    <location>
        <begin position="60"/>
        <end position="71"/>
    </location>
</feature>
<evidence type="ECO:0000256" key="1">
    <source>
        <dbReference type="SAM" id="MobiDB-lite"/>
    </source>
</evidence>
<reference evidence="2 3" key="2">
    <citation type="journal article" date="2010" name="J. Bacteriol.">
        <title>Complete genome sequence of Beijerinckia indica subsp. indica.</title>
        <authorList>
            <person name="Tamas I."/>
            <person name="Dedysh S.N."/>
            <person name="Liesack W."/>
            <person name="Stott M.B."/>
            <person name="Alam M."/>
            <person name="Murrell J.C."/>
            <person name="Dunfield P.F."/>
        </authorList>
    </citation>
    <scope>NUCLEOTIDE SEQUENCE [LARGE SCALE GENOMIC DNA]</scope>
    <source>
        <strain evidence="3">ATCC 9039 / DSM 1715 / NCIMB 8712</strain>
    </source>
</reference>
<evidence type="ECO:0000313" key="3">
    <source>
        <dbReference type="Proteomes" id="UP000001695"/>
    </source>
</evidence>
<name>B2IB18_BEII9</name>
<dbReference type="KEGG" id="bid:Bind_0059"/>
<dbReference type="OrthoDB" id="7173769at2"/>
<dbReference type="eggNOG" id="COG5475">
    <property type="taxonomic scope" value="Bacteria"/>
</dbReference>
<gene>
    <name evidence="2" type="ordered locus">Bind_0059</name>
</gene>
<protein>
    <recommendedName>
        <fullName evidence="4">DUF2158 domain-containing protein</fullName>
    </recommendedName>
</protein>
<accession>B2IB18</accession>
<feature type="region of interest" description="Disordered" evidence="1">
    <location>
        <begin position="60"/>
        <end position="82"/>
    </location>
</feature>
<dbReference type="EMBL" id="CP001016">
    <property type="protein sequence ID" value="ACB93718.1"/>
    <property type="molecule type" value="Genomic_DNA"/>
</dbReference>
<dbReference type="InterPro" id="IPR019226">
    <property type="entry name" value="DUF2158"/>
</dbReference>
<evidence type="ECO:0008006" key="4">
    <source>
        <dbReference type="Google" id="ProtNLM"/>
    </source>
</evidence>
<evidence type="ECO:0000313" key="2">
    <source>
        <dbReference type="EMBL" id="ACB93718.1"/>
    </source>
</evidence>
<reference evidence="3" key="1">
    <citation type="submission" date="2008-03" db="EMBL/GenBank/DDBJ databases">
        <title>Complete sequence of chromosome of Beijerinckia indica subsp. indica ATCC 9039.</title>
        <authorList>
            <consortium name="US DOE Joint Genome Institute"/>
            <person name="Copeland A."/>
            <person name="Lucas S."/>
            <person name="Lapidus A."/>
            <person name="Glavina del Rio T."/>
            <person name="Dalin E."/>
            <person name="Tice H."/>
            <person name="Bruce D."/>
            <person name="Goodwin L."/>
            <person name="Pitluck S."/>
            <person name="LaButti K."/>
            <person name="Schmutz J."/>
            <person name="Larimer F."/>
            <person name="Land M."/>
            <person name="Hauser L."/>
            <person name="Kyrpides N."/>
            <person name="Mikhailova N."/>
            <person name="Dunfield P.F."/>
            <person name="Dedysh S.N."/>
            <person name="Liesack W."/>
            <person name="Saw J.H."/>
            <person name="Alam M."/>
            <person name="Chen Y."/>
            <person name="Murrell J.C."/>
            <person name="Richardson P."/>
        </authorList>
    </citation>
    <scope>NUCLEOTIDE SEQUENCE [LARGE SCALE GENOMIC DNA]</scope>
    <source>
        <strain evidence="3">ATCC 9039 / DSM 1715 / NCIMB 8712</strain>
    </source>
</reference>
<dbReference type="AlphaFoldDB" id="B2IB18"/>
<dbReference type="HOGENOM" id="CLU_186633_1_0_5"/>
<sequence length="82" mass="8887">MSFEAGDIVQLKSGGPAMTVSGSSAEGIHCLWFAEISGEVKSAVIPPICLELIVLDDDEDLDDEEIEDDEPLPISSGRRRRQ</sequence>
<dbReference type="Pfam" id="PF09926">
    <property type="entry name" value="DUF2158"/>
    <property type="match status" value="1"/>
</dbReference>
<organism evidence="2 3">
    <name type="scientific">Beijerinckia indica subsp. indica (strain ATCC 9039 / DSM 1715 / NCIMB 8712)</name>
    <dbReference type="NCBI Taxonomy" id="395963"/>
    <lineage>
        <taxon>Bacteria</taxon>
        <taxon>Pseudomonadati</taxon>
        <taxon>Pseudomonadota</taxon>
        <taxon>Alphaproteobacteria</taxon>
        <taxon>Hyphomicrobiales</taxon>
        <taxon>Beijerinckiaceae</taxon>
        <taxon>Beijerinckia</taxon>
    </lineage>
</organism>